<keyword evidence="3" id="KW-1185">Reference proteome</keyword>
<sequence length="59" mass="6104">RGRPAQKAGTSAGTSGRKQTVENTQTNPTQAALAGPTVSINAAASVESHNLTSSFIMWF</sequence>
<dbReference type="EMBL" id="JBJUIK010000003">
    <property type="protein sequence ID" value="KAL3533503.1"/>
    <property type="molecule type" value="Genomic_DNA"/>
</dbReference>
<feature type="region of interest" description="Disordered" evidence="1">
    <location>
        <begin position="1"/>
        <end position="33"/>
    </location>
</feature>
<evidence type="ECO:0000313" key="3">
    <source>
        <dbReference type="Proteomes" id="UP001630127"/>
    </source>
</evidence>
<reference evidence="2 3" key="1">
    <citation type="submission" date="2024-11" db="EMBL/GenBank/DDBJ databases">
        <title>A near-complete genome assembly of Cinchona calisaya.</title>
        <authorList>
            <person name="Lian D.C."/>
            <person name="Zhao X.W."/>
            <person name="Wei L."/>
        </authorList>
    </citation>
    <scope>NUCLEOTIDE SEQUENCE [LARGE SCALE GENOMIC DNA]</scope>
    <source>
        <tissue evidence="2">Nenye</tissue>
    </source>
</reference>
<name>A0ABD3AQQ4_9GENT</name>
<proteinExistence type="predicted"/>
<evidence type="ECO:0000313" key="2">
    <source>
        <dbReference type="EMBL" id="KAL3533503.1"/>
    </source>
</evidence>
<organism evidence="2 3">
    <name type="scientific">Cinchona calisaya</name>
    <dbReference type="NCBI Taxonomy" id="153742"/>
    <lineage>
        <taxon>Eukaryota</taxon>
        <taxon>Viridiplantae</taxon>
        <taxon>Streptophyta</taxon>
        <taxon>Embryophyta</taxon>
        <taxon>Tracheophyta</taxon>
        <taxon>Spermatophyta</taxon>
        <taxon>Magnoliopsida</taxon>
        <taxon>eudicotyledons</taxon>
        <taxon>Gunneridae</taxon>
        <taxon>Pentapetalae</taxon>
        <taxon>asterids</taxon>
        <taxon>lamiids</taxon>
        <taxon>Gentianales</taxon>
        <taxon>Rubiaceae</taxon>
        <taxon>Cinchonoideae</taxon>
        <taxon>Cinchoneae</taxon>
        <taxon>Cinchona</taxon>
    </lineage>
</organism>
<evidence type="ECO:0000256" key="1">
    <source>
        <dbReference type="SAM" id="MobiDB-lite"/>
    </source>
</evidence>
<comment type="caution">
    <text evidence="2">The sequence shown here is derived from an EMBL/GenBank/DDBJ whole genome shotgun (WGS) entry which is preliminary data.</text>
</comment>
<dbReference type="AlphaFoldDB" id="A0ABD3AQQ4"/>
<feature type="compositionally biased region" description="Polar residues" evidence="1">
    <location>
        <begin position="8"/>
        <end position="30"/>
    </location>
</feature>
<protein>
    <submittedName>
        <fullName evidence="2">Uncharacterized protein</fullName>
    </submittedName>
</protein>
<feature type="non-terminal residue" evidence="2">
    <location>
        <position position="1"/>
    </location>
</feature>
<accession>A0ABD3AQQ4</accession>
<dbReference type="Proteomes" id="UP001630127">
    <property type="component" value="Unassembled WGS sequence"/>
</dbReference>
<gene>
    <name evidence="2" type="ORF">ACH5RR_007024</name>
</gene>